<dbReference type="KEGG" id="lww:102745550"/>
<evidence type="ECO:0000259" key="7">
    <source>
        <dbReference type="PROSITE" id="PS50041"/>
    </source>
</evidence>
<dbReference type="SMART" id="SM00034">
    <property type="entry name" value="CLECT"/>
    <property type="match status" value="1"/>
</dbReference>
<evidence type="ECO:0000256" key="5">
    <source>
        <dbReference type="ARBA" id="ARBA00023157"/>
    </source>
</evidence>
<dbReference type="SUPFAM" id="SSF56436">
    <property type="entry name" value="C-type lectin-like"/>
    <property type="match status" value="1"/>
</dbReference>
<dbReference type="GO" id="GO:0005886">
    <property type="term" value="C:plasma membrane"/>
    <property type="evidence" value="ECO:0007669"/>
    <property type="project" value="TreeGrafter"/>
</dbReference>
<evidence type="ECO:0000313" key="8">
    <source>
        <dbReference type="Proteomes" id="UP000245341"/>
    </source>
</evidence>
<dbReference type="Proteomes" id="UP000245341">
    <property type="component" value="Unplaced"/>
</dbReference>
<dbReference type="Pfam" id="PF00059">
    <property type="entry name" value="Lectin_C"/>
    <property type="match status" value="1"/>
</dbReference>
<dbReference type="InterPro" id="IPR033992">
    <property type="entry name" value="NKR-like_CTLD"/>
</dbReference>
<sequence length="250" mass="28415">MDRQVVYADLNLSRGSCFASSSPPSLPQDVCQGSSWHQFALKLGCIAIILLTLTVIGLSVSVTFLRRNSLIEESRVDVQENRNETTEKLDLLKCPEDWHILPEKCLFLSRASNTWKDSLTDCSTKESSLLLIRDQEELKLIRMRINEKGMLFWIGLNLTLSEKKWKWINGSFLNSNVLQITGYTQEKSCVSISPTGIISEDCDTENRWICQKELKPVRNKAGSTALLADIARVPRQNNERKSLTRFNTMS</sequence>
<dbReference type="STRING" id="9713.A0A2U3XLI5"/>
<dbReference type="InterPro" id="IPR001304">
    <property type="entry name" value="C-type_lectin-like"/>
</dbReference>
<keyword evidence="3" id="KW-0735">Signal-anchor</keyword>
<dbReference type="GO" id="GO:0038023">
    <property type="term" value="F:signaling receptor activity"/>
    <property type="evidence" value="ECO:0007669"/>
    <property type="project" value="TreeGrafter"/>
</dbReference>
<dbReference type="InterPro" id="IPR016187">
    <property type="entry name" value="CTDL_fold"/>
</dbReference>
<evidence type="ECO:0000256" key="2">
    <source>
        <dbReference type="ARBA" id="ARBA00022734"/>
    </source>
</evidence>
<evidence type="ECO:0000256" key="1">
    <source>
        <dbReference type="ARBA" id="ARBA00004606"/>
    </source>
</evidence>
<dbReference type="Gene3D" id="3.10.100.10">
    <property type="entry name" value="Mannose-Binding Protein A, subunit A"/>
    <property type="match status" value="1"/>
</dbReference>
<dbReference type="GO" id="GO:0009986">
    <property type="term" value="C:cell surface"/>
    <property type="evidence" value="ECO:0007669"/>
    <property type="project" value="TreeGrafter"/>
</dbReference>
<dbReference type="GeneID" id="102745550"/>
<accession>A0A2U3XLI5</accession>
<feature type="transmembrane region" description="Helical" evidence="6">
    <location>
        <begin position="39"/>
        <end position="65"/>
    </location>
</feature>
<dbReference type="PANTHER" id="PTHR46784">
    <property type="entry name" value="KILLER CELL LECTIN-LIKE RECEPTOR SUBFAMILY B MEMBER 1"/>
    <property type="match status" value="1"/>
</dbReference>
<dbReference type="PROSITE" id="PS50041">
    <property type="entry name" value="C_TYPE_LECTIN_2"/>
    <property type="match status" value="1"/>
</dbReference>
<dbReference type="OrthoDB" id="8950604at2759"/>
<evidence type="ECO:0000256" key="3">
    <source>
        <dbReference type="ARBA" id="ARBA00022968"/>
    </source>
</evidence>
<dbReference type="GO" id="GO:0042269">
    <property type="term" value="P:regulation of natural killer cell mediated cytotoxicity"/>
    <property type="evidence" value="ECO:0007669"/>
    <property type="project" value="TreeGrafter"/>
</dbReference>
<keyword evidence="6" id="KW-0812">Transmembrane</keyword>
<keyword evidence="2" id="KW-0430">Lectin</keyword>
<keyword evidence="5" id="KW-1015">Disulfide bond</keyword>
<reference evidence="9" key="1">
    <citation type="submission" date="2025-08" db="UniProtKB">
        <authorList>
            <consortium name="RefSeq"/>
        </authorList>
    </citation>
    <scope>IDENTIFICATION</scope>
    <source>
        <tissue evidence="9">Liver</tissue>
    </source>
</reference>
<dbReference type="PANTHER" id="PTHR46784:SF1">
    <property type="entry name" value="KILLER CELL LECTIN-LIKE RECEPTOR SUBFAMILY B MEMBER 1"/>
    <property type="match status" value="1"/>
</dbReference>
<evidence type="ECO:0000256" key="6">
    <source>
        <dbReference type="SAM" id="Phobius"/>
    </source>
</evidence>
<dbReference type="AlphaFoldDB" id="A0A2U3XLI5"/>
<evidence type="ECO:0000313" key="9">
    <source>
        <dbReference type="RefSeq" id="XP_006732193.1"/>
    </source>
</evidence>
<organism evidence="8 9">
    <name type="scientific">Leptonychotes weddellii</name>
    <name type="common">Weddell seal</name>
    <name type="synonym">Otaria weddellii</name>
    <dbReference type="NCBI Taxonomy" id="9713"/>
    <lineage>
        <taxon>Eukaryota</taxon>
        <taxon>Metazoa</taxon>
        <taxon>Chordata</taxon>
        <taxon>Craniata</taxon>
        <taxon>Vertebrata</taxon>
        <taxon>Euteleostomi</taxon>
        <taxon>Mammalia</taxon>
        <taxon>Eutheria</taxon>
        <taxon>Laurasiatheria</taxon>
        <taxon>Carnivora</taxon>
        <taxon>Caniformia</taxon>
        <taxon>Pinnipedia</taxon>
        <taxon>Phocidae</taxon>
        <taxon>Monachinae</taxon>
        <taxon>Lobodontini</taxon>
        <taxon>Leptonychotes</taxon>
    </lineage>
</organism>
<keyword evidence="6" id="KW-0472">Membrane</keyword>
<gene>
    <name evidence="9" type="primary">KLRB1</name>
</gene>
<dbReference type="InterPro" id="IPR051527">
    <property type="entry name" value="KLR_subfamily_B"/>
</dbReference>
<dbReference type="CTD" id="3820"/>
<dbReference type="RefSeq" id="XP_006732193.1">
    <property type="nucleotide sequence ID" value="XM_006732130.2"/>
</dbReference>
<evidence type="ECO:0000256" key="4">
    <source>
        <dbReference type="ARBA" id="ARBA00022989"/>
    </source>
</evidence>
<dbReference type="CDD" id="cd03593">
    <property type="entry name" value="CLECT_NK_receptors_like"/>
    <property type="match status" value="1"/>
</dbReference>
<comment type="subcellular location">
    <subcellularLocation>
        <location evidence="1">Membrane</location>
        <topology evidence="1">Single-pass type II membrane protein</topology>
    </subcellularLocation>
</comment>
<proteinExistence type="predicted"/>
<name>A0A2U3XLI5_LEPWE</name>
<keyword evidence="8" id="KW-1185">Reference proteome</keyword>
<keyword evidence="4 6" id="KW-1133">Transmembrane helix</keyword>
<feature type="domain" description="C-type lectin" evidence="7">
    <location>
        <begin position="101"/>
        <end position="211"/>
    </location>
</feature>
<protein>
    <submittedName>
        <fullName evidence="9">Killer cell lectin-like receptor subfamily B member 1 isoform X1</fullName>
    </submittedName>
</protein>
<dbReference type="InterPro" id="IPR016186">
    <property type="entry name" value="C-type_lectin-like/link_sf"/>
</dbReference>
<dbReference type="GO" id="GO:0030246">
    <property type="term" value="F:carbohydrate binding"/>
    <property type="evidence" value="ECO:0007669"/>
    <property type="project" value="UniProtKB-KW"/>
</dbReference>